<protein>
    <submittedName>
        <fullName evidence="1">Uncharacterized protein YggL (DUF469 family)</fullName>
    </submittedName>
</protein>
<keyword evidence="2" id="KW-1185">Reference proteome</keyword>
<dbReference type="Proteomes" id="UP000228535">
    <property type="component" value="Unassembled WGS sequence"/>
</dbReference>
<reference evidence="1 2" key="1">
    <citation type="submission" date="2017-11" db="EMBL/GenBank/DDBJ databases">
        <title>Genomic Encyclopedia of Archaeal and Bacterial Type Strains, Phase II (KMG-II): From Individual Species to Whole Genera.</title>
        <authorList>
            <person name="Goeker M."/>
        </authorList>
    </citation>
    <scope>NUCLEOTIDE SEQUENCE [LARGE SCALE GENOMIC DNA]</scope>
    <source>
        <strain evidence="1 2">DSM 11115</strain>
    </source>
</reference>
<evidence type="ECO:0000313" key="1">
    <source>
        <dbReference type="EMBL" id="PJJ48756.1"/>
    </source>
</evidence>
<dbReference type="Pfam" id="PF04320">
    <property type="entry name" value="YggL_50S_bp"/>
    <property type="match status" value="1"/>
</dbReference>
<evidence type="ECO:0000313" key="2">
    <source>
        <dbReference type="Proteomes" id="UP000228535"/>
    </source>
</evidence>
<dbReference type="InterPro" id="IPR007416">
    <property type="entry name" value="YggL_50S_bp"/>
</dbReference>
<dbReference type="RefSeq" id="WP_100338681.1">
    <property type="nucleotide sequence ID" value="NZ_PGFA01000004.1"/>
</dbReference>
<name>A0A2M9ASU5_9BACT</name>
<proteinExistence type="predicted"/>
<dbReference type="OrthoDB" id="1094220at2"/>
<organism evidence="1 2">
    <name type="scientific">Hymenobacter chitinivorans DSM 11115</name>
    <dbReference type="NCBI Taxonomy" id="1121954"/>
    <lineage>
        <taxon>Bacteria</taxon>
        <taxon>Pseudomonadati</taxon>
        <taxon>Bacteroidota</taxon>
        <taxon>Cytophagia</taxon>
        <taxon>Cytophagales</taxon>
        <taxon>Hymenobacteraceae</taxon>
        <taxon>Hymenobacter</taxon>
    </lineage>
</organism>
<comment type="caution">
    <text evidence="1">The sequence shown here is derived from an EMBL/GenBank/DDBJ whole genome shotgun (WGS) entry which is preliminary data.</text>
</comment>
<gene>
    <name evidence="1" type="ORF">CLV45_4466</name>
</gene>
<sequence length="107" mass="12588">MKKRLRKKTHRQEFKEFSWNVSYRLTDDKPDSYLDFSDILLEQIETFELIIGGALDDFAATPVKRLSEVQAREKRDQLQQWLAARPEVAEATSSELTDAYYGPFRDQ</sequence>
<dbReference type="AlphaFoldDB" id="A0A2M9ASU5"/>
<dbReference type="EMBL" id="PGFA01000004">
    <property type="protein sequence ID" value="PJJ48756.1"/>
    <property type="molecule type" value="Genomic_DNA"/>
</dbReference>
<accession>A0A2M9ASU5</accession>